<evidence type="ECO:0000313" key="6">
    <source>
        <dbReference type="Proteomes" id="UP001216907"/>
    </source>
</evidence>
<dbReference type="InterPro" id="IPR051012">
    <property type="entry name" value="CellSynth/LPSAsmb/PSIAsmb"/>
</dbReference>
<keyword evidence="1" id="KW-0677">Repeat</keyword>
<evidence type="ECO:0000256" key="1">
    <source>
        <dbReference type="ARBA" id="ARBA00022737"/>
    </source>
</evidence>
<keyword evidence="2 3" id="KW-0802">TPR repeat</keyword>
<name>A0ABT6F673_9BACT</name>
<feature type="coiled-coil region" evidence="4">
    <location>
        <begin position="579"/>
        <end position="633"/>
    </location>
</feature>
<dbReference type="RefSeq" id="WP_277859355.1">
    <property type="nucleotide sequence ID" value="NZ_JARRAG010000001.1"/>
</dbReference>
<evidence type="ECO:0000256" key="2">
    <source>
        <dbReference type="ARBA" id="ARBA00022803"/>
    </source>
</evidence>
<dbReference type="Proteomes" id="UP001216907">
    <property type="component" value="Unassembled WGS sequence"/>
</dbReference>
<dbReference type="SMART" id="SM00028">
    <property type="entry name" value="TPR"/>
    <property type="match status" value="9"/>
</dbReference>
<gene>
    <name evidence="5" type="ORF">PZE19_04395</name>
</gene>
<dbReference type="Gene3D" id="1.25.40.10">
    <property type="entry name" value="Tetratricopeptide repeat domain"/>
    <property type="match status" value="6"/>
</dbReference>
<dbReference type="InterPro" id="IPR011990">
    <property type="entry name" value="TPR-like_helical_dom_sf"/>
</dbReference>
<feature type="repeat" description="TPR" evidence="3">
    <location>
        <begin position="740"/>
        <end position="773"/>
    </location>
</feature>
<dbReference type="PANTHER" id="PTHR45586">
    <property type="entry name" value="TPR REPEAT-CONTAINING PROTEIN PA4667"/>
    <property type="match status" value="1"/>
</dbReference>
<keyword evidence="4" id="KW-0175">Coiled coil</keyword>
<dbReference type="SUPFAM" id="SSF48452">
    <property type="entry name" value="TPR-like"/>
    <property type="match status" value="4"/>
</dbReference>
<evidence type="ECO:0000313" key="5">
    <source>
        <dbReference type="EMBL" id="MDG3002996.1"/>
    </source>
</evidence>
<dbReference type="InterPro" id="IPR019734">
    <property type="entry name" value="TPR_rpt"/>
</dbReference>
<proteinExistence type="predicted"/>
<dbReference type="Pfam" id="PF13432">
    <property type="entry name" value="TPR_16"/>
    <property type="match status" value="2"/>
</dbReference>
<comment type="caution">
    <text evidence="5">The sequence shown here is derived from an EMBL/GenBank/DDBJ whole genome shotgun (WGS) entry which is preliminary data.</text>
</comment>
<accession>A0ABT6F673</accession>
<reference evidence="5 6" key="1">
    <citation type="submission" date="2023-03" db="EMBL/GenBank/DDBJ databases">
        <title>Paludisphaera mucosa sp. nov. a novel planctomycete from northern fen.</title>
        <authorList>
            <person name="Ivanova A."/>
        </authorList>
    </citation>
    <scope>NUCLEOTIDE SEQUENCE [LARGE SCALE GENOMIC DNA]</scope>
    <source>
        <strain evidence="5 6">Pla2</strain>
    </source>
</reference>
<dbReference type="PROSITE" id="PS50005">
    <property type="entry name" value="TPR"/>
    <property type="match status" value="1"/>
</dbReference>
<sequence>MTVRWKPLLILSGLFVAVAVVGVIAISSTLAPPTAQSVLKRARSARDAGRLADAEIYYKQALQSDGRNAAVHEEFAGLYDDMIKAAPADRRDALRTERADHLIKSVRFDKNLKGPRLRLLQDAMADDVAHDAVYWARELATLDPENLDVAFVLASEALDSRTPNLAEVRKLYDRLAAGQAPEVRRLLIQARLAAATNDDAGRAAALAAGRKLAVADDAGPTELMAKLRLDALDVQNEADPAVQGEIVKGMVALSDRVLASAEPGSQRVTRLSYLLEQSQRSLVQQSQAKGDSAIDALIATIENQLASLFEKSRQAGDHVDYQIYLTYADHLRFRRQRDRCLQVVNEALGSPLAARPSSSLIVLGLHTVGAEMALIQTDDSARLPKAAPHIQALLAATEPRYQGLGHLFQGAVELEESGVVASATKKPDQAPVKAQPKLRASALTHLKAAAQQLPDVAEAQARYGVALVLNQEQGLGRQYLQNALKMSALDPQYEFWAAWTILQAGYPEEAIPIVDSLTRQLAQGSVPPEMKVVVHQLSGELYQARRGPGDLDRAAVEFEKVAKLGDKSDGGATLRLAQIDVQRKRLDEAMARIEGLRKSGQEPPAAENLAVLILEEQGKKDEARKRLEEARTKFPRSSEIAGLYAALKANDRKPEEADKALAEFLVQDPDNLTLTMMRAQILNDSLKRPDDARKLLSEIGERSSTSAPWLQLAQMEMACDNLDAAAAVIAKIRSRWKEGAAGDILEGQLALKRNEVPAAIAHFDEALKKDPENKIVAFWKAQLDGRSGAYAEATKALEDIVRDRPSKEVETGVTLLSAAQSALANLSLQNGNVDDAIRRFEELKRNNEAGALTRTDRWQLVTAHVARKQWPVAKAELAAMLNDPKNPPNPDERVRAANLYREHGEEPAAIAQLDGVLKDNPTNASAVVTRAYLFMRQKQHAQATALLSKAVEKLNQGGGKAPEVFFLMLAAVENETPPLATSPERTIKVVEEGLAAQPDSIPLVQAKYLILAKQGDPARAVEFVASKAEHDSKGVYRRMLVDVYRHQKNYEGAEKILRGLVAETPSDGNLAAGLVEVVSLAAADALAAGDADKLRTLDEKAAGLIRECRAKFPTNLAILQAECDQAARRGDFTQAVGITEEIDKVAKNSSVGPLLRARLFASQNRPADVARAYAEAVEREPRRLDVRVAFGKASLKLGNVDDALQQAKYVLDVEKADREGLLLQARALDASGLSDAQREAARSSAVTQLEAAVAADPKFVDALQTIAEIELKRHRRPAAINALKRALAADPADGTALAQYVQLLSEPDPASPAARPAGLDEAKRLAAEIAKTDQKGDLLLAVAVGFHKARRLELALPASEKAASLLDSPVAHLNLGDLLLSMAESQPDPAKGRPYFERAVEEYDRVLKIQPGSIEAVNNKAWVLHSSLGRSQEALELVQAILPRVNPAALPGEFFDTVGAIQESVGRTSDAEQSYLEGLKRSPDLAVLHYHYGRLIASDKARGDRAKDHLSKAIAAKDQLSPVMAEEAVRLVNQIDVEGR</sequence>
<keyword evidence="6" id="KW-1185">Reference proteome</keyword>
<protein>
    <submittedName>
        <fullName evidence="5">Tetratricopeptide repeat protein</fullName>
    </submittedName>
</protein>
<organism evidence="5 6">
    <name type="scientific">Paludisphaera mucosa</name>
    <dbReference type="NCBI Taxonomy" id="3030827"/>
    <lineage>
        <taxon>Bacteria</taxon>
        <taxon>Pseudomonadati</taxon>
        <taxon>Planctomycetota</taxon>
        <taxon>Planctomycetia</taxon>
        <taxon>Isosphaerales</taxon>
        <taxon>Isosphaeraceae</taxon>
        <taxon>Paludisphaera</taxon>
    </lineage>
</organism>
<dbReference type="EMBL" id="JARRAG010000001">
    <property type="protein sequence ID" value="MDG3002996.1"/>
    <property type="molecule type" value="Genomic_DNA"/>
</dbReference>
<evidence type="ECO:0000256" key="3">
    <source>
        <dbReference type="PROSITE-ProRule" id="PRU00339"/>
    </source>
</evidence>
<dbReference type="PANTHER" id="PTHR45586:SF14">
    <property type="entry name" value="TETRATRICOPEPTIDE TPR_2 REPEAT PROTEIN"/>
    <property type="match status" value="1"/>
</dbReference>
<evidence type="ECO:0000256" key="4">
    <source>
        <dbReference type="SAM" id="Coils"/>
    </source>
</evidence>